<reference evidence="2 3" key="1">
    <citation type="submission" date="2018-04" db="EMBL/GenBank/DDBJ databases">
        <title>Genomic Encyclopedia of Type Strains, Phase IV (KMG-IV): sequencing the most valuable type-strain genomes for metagenomic binning, comparative biology and taxonomic classification.</title>
        <authorList>
            <person name="Goeker M."/>
        </authorList>
    </citation>
    <scope>NUCLEOTIDE SEQUENCE [LARGE SCALE GENOMIC DNA]</scope>
    <source>
        <strain evidence="2 3">DSM 28520</strain>
    </source>
</reference>
<dbReference type="Pfam" id="PF25594">
    <property type="entry name" value="GldB_lipo"/>
    <property type="match status" value="1"/>
</dbReference>
<feature type="chain" id="PRO_5015680125" description="Gliding motility-associated lipoprotein GldB" evidence="1">
    <location>
        <begin position="30"/>
        <end position="306"/>
    </location>
</feature>
<name>A0A2U1FAY8_9PORP</name>
<evidence type="ECO:0008006" key="4">
    <source>
        <dbReference type="Google" id="ProtNLM"/>
    </source>
</evidence>
<organism evidence="2 3">
    <name type="scientific">Porphyromonas loveana</name>
    <dbReference type="NCBI Taxonomy" id="1884669"/>
    <lineage>
        <taxon>Bacteria</taxon>
        <taxon>Pseudomonadati</taxon>
        <taxon>Bacteroidota</taxon>
        <taxon>Bacteroidia</taxon>
        <taxon>Bacteroidales</taxon>
        <taxon>Porphyromonadaceae</taxon>
        <taxon>Porphyromonas</taxon>
    </lineage>
</organism>
<dbReference type="Proteomes" id="UP000245462">
    <property type="component" value="Unassembled WGS sequence"/>
</dbReference>
<dbReference type="AlphaFoldDB" id="A0A2U1FAY8"/>
<sequence>MIMKAINNMGRRCLLSFALLFTMATWLNAQKIQQAKKVLRLDSLYYAAATASNPQAEIARLVREDPANADWLAYRVLDPNAQEEHAAEVLLRMYRHPQLLRLYADTETAYSRGVADSIARSIIAAFDRLQQLEPTMAVPQYVGFHVSGLQQSVVALPDLVSVAIDKYIRPDYPIYVQFFSDYERQTMSPEYVVRDALLGWICSERPLPRETVLTLRFQLEYWGDIFRLMRAVFPDATEEWLFGFTSEQLQWLRQNKKILLSNAQKRGEMESSQPSVTDRYFRELPPDQLLPPEAPRLIGYWLGANL</sequence>
<dbReference type="InterPro" id="IPR019853">
    <property type="entry name" value="GldB-like"/>
</dbReference>
<dbReference type="RefSeq" id="WP_373701940.1">
    <property type="nucleotide sequence ID" value="NZ_JBHBJL010000204.1"/>
</dbReference>
<dbReference type="EMBL" id="QEKY01000010">
    <property type="protein sequence ID" value="PVZ09140.1"/>
    <property type="molecule type" value="Genomic_DNA"/>
</dbReference>
<comment type="caution">
    <text evidence="2">The sequence shown here is derived from an EMBL/GenBank/DDBJ whole genome shotgun (WGS) entry which is preliminary data.</text>
</comment>
<evidence type="ECO:0000313" key="2">
    <source>
        <dbReference type="EMBL" id="PVZ09140.1"/>
    </source>
</evidence>
<evidence type="ECO:0000313" key="3">
    <source>
        <dbReference type="Proteomes" id="UP000245462"/>
    </source>
</evidence>
<protein>
    <recommendedName>
        <fullName evidence="4">Gliding motility-associated lipoprotein GldB</fullName>
    </recommendedName>
</protein>
<gene>
    <name evidence="2" type="ORF">C7382_1107</name>
</gene>
<proteinExistence type="predicted"/>
<keyword evidence="3" id="KW-1185">Reference proteome</keyword>
<keyword evidence="1" id="KW-0732">Signal</keyword>
<accession>A0A2U1FAY8</accession>
<feature type="signal peptide" evidence="1">
    <location>
        <begin position="1"/>
        <end position="29"/>
    </location>
</feature>
<evidence type="ECO:0000256" key="1">
    <source>
        <dbReference type="SAM" id="SignalP"/>
    </source>
</evidence>